<dbReference type="CDD" id="cd09656">
    <property type="entry name" value="Cmr3_III-B"/>
    <property type="match status" value="1"/>
</dbReference>
<organism evidence="1 2">
    <name type="scientific">Saccharolobus solfataricus (strain ATCC 35092 / DSM 1617 / JCM 11322 / P2)</name>
    <name type="common">Sulfolobus solfataricus</name>
    <dbReference type="NCBI Taxonomy" id="273057"/>
    <lineage>
        <taxon>Archaea</taxon>
        <taxon>Thermoproteota</taxon>
        <taxon>Thermoprotei</taxon>
        <taxon>Sulfolobales</taxon>
        <taxon>Sulfolobaceae</taxon>
        <taxon>Saccharolobus</taxon>
    </lineage>
</organism>
<accession>Q97XK3</accession>
<protein>
    <submittedName>
        <fullName evidence="1">Uncharacterized protein</fullName>
    </submittedName>
</protein>
<evidence type="ECO:0000313" key="2">
    <source>
        <dbReference type="Proteomes" id="UP000001974"/>
    </source>
</evidence>
<reference evidence="2" key="1">
    <citation type="journal article" date="2001" name="Proc. Natl. Acad. Sci. U.S.A.">
        <title>The complete genome of the crenarchaeon Sulfolobus solfataricus P2.</title>
        <authorList>
            <person name="She Q."/>
            <person name="Singh R.K."/>
            <person name="Confalonieri F."/>
            <person name="Zivanovic Y."/>
            <person name="Allard G."/>
            <person name="Awayez M.J."/>
            <person name="Chan-Weiher C.C.-Y."/>
            <person name="Clausen I.G."/>
            <person name="Curtis B.A."/>
            <person name="De Moors A."/>
            <person name="Erauso G."/>
            <person name="Fletcher C."/>
            <person name="Gordon P.M.K."/>
            <person name="Heikamp-de Jong I."/>
            <person name="Jeffries A.C."/>
            <person name="Kozera C.J."/>
            <person name="Medina N."/>
            <person name="Peng X."/>
            <person name="Thi-Ngoc H.P."/>
            <person name="Redder P."/>
            <person name="Schenk M.E."/>
            <person name="Theriault C."/>
            <person name="Tolstrup N."/>
            <person name="Charlebois R.L."/>
            <person name="Doolittle W.F."/>
            <person name="Duguet M."/>
            <person name="Gaasterland T."/>
            <person name="Garrett R.A."/>
            <person name="Ragan M.A."/>
            <person name="Sensen C.W."/>
            <person name="Van der Oost J."/>
        </authorList>
    </citation>
    <scope>NUCLEOTIDE SEQUENCE [LARGE SCALE GENOMIC DNA]</scope>
    <source>
        <strain evidence="2">ATCC 35092 / DSM 1617 / JCM 11322 / P2</strain>
    </source>
</reference>
<dbReference type="Proteomes" id="UP000001974">
    <property type="component" value="Chromosome"/>
</dbReference>
<dbReference type="InterPro" id="IPR010165">
    <property type="entry name" value="CRISPR-Cmr3_IIIB"/>
</dbReference>
<dbReference type="PaxDb" id="273057-SSO1730"/>
<dbReference type="AlphaFoldDB" id="Q97XK3"/>
<sequence>MIKMRIKPLEEYRIGLRQSSGIVIENVDVISAFPSPTTILGIIGAMKNAKPSQLSGIDDLREAYTSLTGNNTLSGDCDSSDNPLIWGPLIKEKDNKIYTPLFFNKLILDPIEYVKTSLNENVKVQSESLVKEIGIQIRRMNQMNRGSRNTIHLFYQKFFGSNYELEYCINIDDLKKLVKENVVALGGENRYARVRIDNGNCNFGNGNYAILLQPLLFESDSEYFVRLDNVKGLGCIDEIYGVLVEKGNKIDFNNFKVKVVYYALGYGNERRPMLQALPPGTVIKVKETCNNAKALGLLSELGFGAIYRVDPGNR</sequence>
<dbReference type="InterPro" id="IPR052875">
    <property type="entry name" value="CRISPR_assoc_ribonuclease"/>
</dbReference>
<evidence type="ECO:0000313" key="1">
    <source>
        <dbReference type="EMBL" id="AAK41929.1"/>
    </source>
</evidence>
<dbReference type="InParanoid" id="Q97XK3"/>
<dbReference type="NCBIfam" id="TIGR01888">
    <property type="entry name" value="cas_cmr3"/>
    <property type="match status" value="1"/>
</dbReference>
<gene>
    <name evidence="1" type="ordered locus">SSO1730</name>
</gene>
<proteinExistence type="predicted"/>
<keyword evidence="2" id="KW-1185">Reference proteome</keyword>
<dbReference type="PANTHER" id="PTHR37169:SF2">
    <property type="entry name" value="CRISPR SYSTEM CMR SUBUNIT CMR3"/>
    <property type="match status" value="1"/>
</dbReference>
<dbReference type="EMBL" id="AE006641">
    <property type="protein sequence ID" value="AAK41929.1"/>
    <property type="molecule type" value="Genomic_DNA"/>
</dbReference>
<dbReference type="PATRIC" id="fig|273057.12.peg.1773"/>
<dbReference type="PhylomeDB" id="Q97XK3"/>
<name>Q97XK3_SACS2</name>
<dbReference type="PANTHER" id="PTHR37169">
    <property type="entry name" value="CRISPR SYSTEM ENDORIBONUCLEASE CSX1-RELATED"/>
    <property type="match status" value="1"/>
</dbReference>
<dbReference type="STRING" id="273057.SSO1730"/>
<dbReference type="PIR" id="B90334">
    <property type="entry name" value="B90334"/>
</dbReference>
<dbReference type="eggNOG" id="arCOG02665">
    <property type="taxonomic scope" value="Archaea"/>
</dbReference>
<dbReference type="EnsemblBacteria" id="AAK41929">
    <property type="protein sequence ID" value="AAK41929"/>
    <property type="gene ID" value="SSO1730"/>
</dbReference>
<dbReference type="KEGG" id="sso:SSO1730"/>
<dbReference type="HOGENOM" id="CLU_081189_0_0_2"/>